<reference evidence="2 3" key="1">
    <citation type="submission" date="2024-05" db="EMBL/GenBank/DDBJ databases">
        <authorList>
            <person name="Duchaud E."/>
        </authorList>
    </citation>
    <scope>NUCLEOTIDE SEQUENCE [LARGE SCALE GENOMIC DNA]</scope>
    <source>
        <strain evidence="2">Ena-SAMPLE-TAB-13-05-2024-13:56:06:370-140302</strain>
    </source>
</reference>
<evidence type="ECO:0000256" key="1">
    <source>
        <dbReference type="SAM" id="Coils"/>
    </source>
</evidence>
<comment type="caution">
    <text evidence="2">The sequence shown here is derived from an EMBL/GenBank/DDBJ whole genome shotgun (WGS) entry which is preliminary data.</text>
</comment>
<gene>
    <name evidence="2" type="ORF">T190607A01A_50183</name>
</gene>
<dbReference type="Proteomes" id="UP001497416">
    <property type="component" value="Unassembled WGS sequence"/>
</dbReference>
<evidence type="ECO:0000313" key="3">
    <source>
        <dbReference type="Proteomes" id="UP001497416"/>
    </source>
</evidence>
<evidence type="ECO:0000313" key="2">
    <source>
        <dbReference type="EMBL" id="CAL2093332.1"/>
    </source>
</evidence>
<keyword evidence="1" id="KW-0175">Coiled coil</keyword>
<sequence length="265" mass="31058">MLKKYTQIDWGKALLMLIPPLLRKPKQAAWIKTLAKPLSSLYDDTLYKMQHNGQVMYLEKVLNDLFNPCVKYAYSDSIKTKMDLGYIVIEDAYRPRVQYLYTHDEIYIKGNDPIVVANNEESLDGQTSNRNFLYLSGASDFSSTEFYNFRILIPSHLLISYEKYQDVLLCLQNELQNENITQRQQVEQVQELNDFLVISDKPLTNHPDSIKIVTPKFHKVVNFYKLAGKSYETRIYDVSIDKVPLETIRSNKERSPQLKNYMYIK</sequence>
<organism evidence="2 3">
    <name type="scientific">Tenacibaculum platacis</name>
    <dbReference type="NCBI Taxonomy" id="3137852"/>
    <lineage>
        <taxon>Bacteria</taxon>
        <taxon>Pseudomonadati</taxon>
        <taxon>Bacteroidota</taxon>
        <taxon>Flavobacteriia</taxon>
        <taxon>Flavobacteriales</taxon>
        <taxon>Flavobacteriaceae</taxon>
        <taxon>Tenacibaculum</taxon>
    </lineage>
</organism>
<feature type="coiled-coil region" evidence="1">
    <location>
        <begin position="161"/>
        <end position="192"/>
    </location>
</feature>
<proteinExistence type="predicted"/>
<dbReference type="EMBL" id="CAXIXY010000007">
    <property type="protein sequence ID" value="CAL2093332.1"/>
    <property type="molecule type" value="Genomic_DNA"/>
</dbReference>
<protein>
    <submittedName>
        <fullName evidence="2">Uncharacterized protein</fullName>
    </submittedName>
</protein>
<name>A0ABM9P5B6_9FLAO</name>
<dbReference type="RefSeq" id="WP_348713594.1">
    <property type="nucleotide sequence ID" value="NZ_CAXIXY010000007.1"/>
</dbReference>
<keyword evidence="3" id="KW-1185">Reference proteome</keyword>
<accession>A0ABM9P5B6</accession>